<evidence type="ECO:0000256" key="1">
    <source>
        <dbReference type="ARBA" id="ARBA00004651"/>
    </source>
</evidence>
<feature type="transmembrane region" description="Helical" evidence="8">
    <location>
        <begin position="925"/>
        <end position="951"/>
    </location>
</feature>
<keyword evidence="12" id="KW-1185">Reference proteome</keyword>
<dbReference type="STRING" id="595434.RISK_000473"/>
<evidence type="ECO:0000259" key="9">
    <source>
        <dbReference type="Pfam" id="PF02687"/>
    </source>
</evidence>
<dbReference type="InterPro" id="IPR003838">
    <property type="entry name" value="ABC3_permease_C"/>
</dbReference>
<feature type="transmembrane region" description="Helical" evidence="8">
    <location>
        <begin position="831"/>
        <end position="858"/>
    </location>
</feature>
<evidence type="ECO:0000256" key="4">
    <source>
        <dbReference type="ARBA" id="ARBA00022989"/>
    </source>
</evidence>
<organism evidence="11 12">
    <name type="scientific">Rhodopirellula islandica</name>
    <dbReference type="NCBI Taxonomy" id="595434"/>
    <lineage>
        <taxon>Bacteria</taxon>
        <taxon>Pseudomonadati</taxon>
        <taxon>Planctomycetota</taxon>
        <taxon>Planctomycetia</taxon>
        <taxon>Pirellulales</taxon>
        <taxon>Pirellulaceae</taxon>
        <taxon>Rhodopirellula</taxon>
    </lineage>
</organism>
<protein>
    <submittedName>
        <fullName evidence="11">ABC transporter integral membrane protein</fullName>
    </submittedName>
</protein>
<evidence type="ECO:0000256" key="8">
    <source>
        <dbReference type="SAM" id="Phobius"/>
    </source>
</evidence>
<keyword evidence="3 8" id="KW-0812">Transmembrane</keyword>
<evidence type="ECO:0000256" key="6">
    <source>
        <dbReference type="ARBA" id="ARBA00038076"/>
    </source>
</evidence>
<evidence type="ECO:0000313" key="12">
    <source>
        <dbReference type="Proteomes" id="UP000036367"/>
    </source>
</evidence>
<dbReference type="Pfam" id="PF02687">
    <property type="entry name" value="FtsX"/>
    <property type="match status" value="2"/>
</dbReference>
<sequence>MNSLRFLIQFVGAQMRLNPGRAFITMLGIIASTCAVVWVVSGYDALVSQFDENSEKYLGRYDLLIMPKPGPPGSEAPPIQSALVDELKHDAGVLEVNPVSQSRVTVIPVGKFVEDKKSSLDFVVGARPPVNGAPPLDPTLVSTPAIEPPYELLQGRWLSEDSEANEIVIGELVAEEKTLSVGDDLKLISLANEVSLKVVGIVEQAPQAPSLSSRGRGGPPSGKRNERPKQAKPESNDSRSETNQAVLGMPKNFTEGIAANAVYVRPTLAERINGYVSKPQVLQIAIRDTVTIQQFREAWEERLTSGRPAMQLIDFEAVRAGMESTRSVSGQRSQAWAATGMATLAAIFIIFSTLSMGVSERTREFAMLRAVALTRGQIATIIAVESVLLAVVGWVGGLLAGYAMLVVGSHFVPGWFGTDAVLGWGCIVLSGVTVLVGGLGAAIVPAWRATRIEPLEAMTSKLSTPGIRSWVVLGLIGLLFSALTPLLVFAIPMSDGWRAWSYGFLTYPTLLLGMIGLAPAVVVGTEFAIGPWVTRSLGLDNRMMKTQLSTNLWRTVGATLALSIGLGLFASTQIWGYSMLKPFTPGSWLPDALVAFHPVGLDDEGIDDVRKVSGVRSDRVMPMAVEQARFDWGDADQPSRVQRDNAVLFGIDPAMAFADENPFLTFGFVEGDRVSAIDALQSGGSCLVSEDFQMSTGLSVGDELSFTPPAAEGERVTYRIAGVVSLPGWHWVTKFSGVRRHFVRTATVVLAGRDDVQRDFHLHRTEFVWMDLEDDADLSTMEADLQSIAEQKSGETFVASGLGSVKAYRPFARMTASENVRKAIKIRADDMIWGMSYLPLITLAIMSLAIANTVIASVRSRTWEFGVMRSIGVTRGQLVRLVLAETILIAAGACVLSLIFGLIAGWCGVGMAQYVGWFAGPPNFIIPWAHLSIGFAMTIGLCLLAGLWPVVRIGRAEPLGLLQAGRGGQG</sequence>
<dbReference type="GO" id="GO:0005886">
    <property type="term" value="C:plasma membrane"/>
    <property type="evidence" value="ECO:0007669"/>
    <property type="project" value="UniProtKB-SubCell"/>
</dbReference>
<feature type="transmembrane region" description="Helical" evidence="8">
    <location>
        <begin position="378"/>
        <end position="402"/>
    </location>
</feature>
<proteinExistence type="inferred from homology"/>
<reference evidence="11" key="1">
    <citation type="submission" date="2015-05" db="EMBL/GenBank/DDBJ databases">
        <title>Permanent draft genome of Rhodopirellula islandicus K833.</title>
        <authorList>
            <person name="Kizina J."/>
            <person name="Richter M."/>
            <person name="Glockner F.O."/>
            <person name="Harder J."/>
        </authorList>
    </citation>
    <scope>NUCLEOTIDE SEQUENCE [LARGE SCALE GENOMIC DNA]</scope>
    <source>
        <strain evidence="11">K833</strain>
    </source>
</reference>
<feature type="transmembrane region" description="Helical" evidence="8">
    <location>
        <begin position="555"/>
        <end position="577"/>
    </location>
</feature>
<dbReference type="GO" id="GO:0022857">
    <property type="term" value="F:transmembrane transporter activity"/>
    <property type="evidence" value="ECO:0007669"/>
    <property type="project" value="TreeGrafter"/>
</dbReference>
<comment type="caution">
    <text evidence="11">The sequence shown here is derived from an EMBL/GenBank/DDBJ whole genome shotgun (WGS) entry which is preliminary data.</text>
</comment>
<gene>
    <name evidence="11" type="ORF">RISK_000473</name>
</gene>
<name>A0A0J1BLM3_RHOIS</name>
<feature type="region of interest" description="Disordered" evidence="7">
    <location>
        <begin position="207"/>
        <end position="243"/>
    </location>
</feature>
<comment type="subcellular location">
    <subcellularLocation>
        <location evidence="1">Cell membrane</location>
        <topology evidence="1">Multi-pass membrane protein</topology>
    </subcellularLocation>
</comment>
<feature type="transmembrane region" description="Helical" evidence="8">
    <location>
        <begin position="511"/>
        <end position="534"/>
    </location>
</feature>
<dbReference type="PATRIC" id="fig|595434.4.peg.457"/>
<keyword evidence="5 8" id="KW-0472">Membrane</keyword>
<feature type="transmembrane region" description="Helical" evidence="8">
    <location>
        <begin position="878"/>
        <end position="905"/>
    </location>
</feature>
<feature type="transmembrane region" description="Helical" evidence="8">
    <location>
        <begin position="422"/>
        <end position="449"/>
    </location>
</feature>
<dbReference type="EMBL" id="LECT01000006">
    <property type="protein sequence ID" value="KLU07395.1"/>
    <property type="molecule type" value="Genomic_DNA"/>
</dbReference>
<evidence type="ECO:0000256" key="5">
    <source>
        <dbReference type="ARBA" id="ARBA00023136"/>
    </source>
</evidence>
<feature type="transmembrane region" description="Helical" evidence="8">
    <location>
        <begin position="21"/>
        <end position="40"/>
    </location>
</feature>
<dbReference type="Pfam" id="PF12704">
    <property type="entry name" value="MacB_PCD"/>
    <property type="match status" value="1"/>
</dbReference>
<comment type="similarity">
    <text evidence="6">Belongs to the ABC-4 integral membrane protein family.</text>
</comment>
<keyword evidence="4 8" id="KW-1133">Transmembrane helix</keyword>
<dbReference type="RefSeq" id="WP_047812556.1">
    <property type="nucleotide sequence ID" value="NZ_LECT01000006.1"/>
</dbReference>
<dbReference type="Proteomes" id="UP000036367">
    <property type="component" value="Unassembled WGS sequence"/>
</dbReference>
<accession>A0A0J1BLM3</accession>
<dbReference type="PANTHER" id="PTHR30572:SF4">
    <property type="entry name" value="ABC TRANSPORTER PERMEASE YTRF"/>
    <property type="match status" value="1"/>
</dbReference>
<dbReference type="PANTHER" id="PTHR30572">
    <property type="entry name" value="MEMBRANE COMPONENT OF TRANSPORTER-RELATED"/>
    <property type="match status" value="1"/>
</dbReference>
<dbReference type="InterPro" id="IPR025857">
    <property type="entry name" value="MacB_PCD"/>
</dbReference>
<evidence type="ECO:0000256" key="3">
    <source>
        <dbReference type="ARBA" id="ARBA00022692"/>
    </source>
</evidence>
<feature type="domain" description="MacB-like periplasmic core" evidence="10">
    <location>
        <begin position="23"/>
        <end position="207"/>
    </location>
</feature>
<evidence type="ECO:0000259" key="10">
    <source>
        <dbReference type="Pfam" id="PF12704"/>
    </source>
</evidence>
<evidence type="ECO:0000256" key="7">
    <source>
        <dbReference type="SAM" id="MobiDB-lite"/>
    </source>
</evidence>
<dbReference type="AlphaFoldDB" id="A0A0J1BLM3"/>
<feature type="domain" description="ABC3 transporter permease C-terminal" evidence="9">
    <location>
        <begin position="338"/>
        <end position="454"/>
    </location>
</feature>
<feature type="domain" description="ABC3 transporter permease C-terminal" evidence="9">
    <location>
        <begin position="839"/>
        <end position="958"/>
    </location>
</feature>
<dbReference type="InterPro" id="IPR050250">
    <property type="entry name" value="Macrolide_Exporter_MacB"/>
</dbReference>
<evidence type="ECO:0000313" key="11">
    <source>
        <dbReference type="EMBL" id="KLU07395.1"/>
    </source>
</evidence>
<feature type="transmembrane region" description="Helical" evidence="8">
    <location>
        <begin position="335"/>
        <end position="358"/>
    </location>
</feature>
<dbReference type="OrthoDB" id="221467at2"/>
<keyword evidence="2" id="KW-1003">Cell membrane</keyword>
<feature type="compositionally biased region" description="Basic and acidic residues" evidence="7">
    <location>
        <begin position="223"/>
        <end position="240"/>
    </location>
</feature>
<evidence type="ECO:0000256" key="2">
    <source>
        <dbReference type="ARBA" id="ARBA00022475"/>
    </source>
</evidence>
<feature type="transmembrane region" description="Helical" evidence="8">
    <location>
        <begin position="470"/>
        <end position="491"/>
    </location>
</feature>